<name>A0A4S2DD55_9MICO</name>
<organism evidence="1 2">
    <name type="scientific">Microbacterium laevaniformans</name>
    <dbReference type="NCBI Taxonomy" id="36807"/>
    <lineage>
        <taxon>Bacteria</taxon>
        <taxon>Bacillati</taxon>
        <taxon>Actinomycetota</taxon>
        <taxon>Actinomycetes</taxon>
        <taxon>Micrococcales</taxon>
        <taxon>Microbacteriaceae</taxon>
        <taxon>Microbacterium</taxon>
    </lineage>
</organism>
<dbReference type="Gene3D" id="3.40.50.1000">
    <property type="entry name" value="HAD superfamily/HAD-like"/>
    <property type="match status" value="1"/>
</dbReference>
<dbReference type="PANTHER" id="PTHR10000:SF8">
    <property type="entry name" value="HAD SUPERFAMILY HYDROLASE-LIKE, TYPE 3"/>
    <property type="match status" value="1"/>
</dbReference>
<comment type="caution">
    <text evidence="1">The sequence shown here is derived from an EMBL/GenBank/DDBJ whole genome shotgun (WGS) entry which is preliminary data.</text>
</comment>
<dbReference type="GO" id="GO:0016791">
    <property type="term" value="F:phosphatase activity"/>
    <property type="evidence" value="ECO:0007669"/>
    <property type="project" value="TreeGrafter"/>
</dbReference>
<dbReference type="PROSITE" id="PS01228">
    <property type="entry name" value="COF_1"/>
    <property type="match status" value="1"/>
</dbReference>
<dbReference type="SUPFAM" id="SSF56784">
    <property type="entry name" value="HAD-like"/>
    <property type="match status" value="1"/>
</dbReference>
<dbReference type="AlphaFoldDB" id="A0A4S2DD55"/>
<dbReference type="InterPro" id="IPR036412">
    <property type="entry name" value="HAD-like_sf"/>
</dbReference>
<gene>
    <name evidence="1" type="ORF">E5344_05350</name>
</gene>
<keyword evidence="1" id="KW-0378">Hydrolase</keyword>
<dbReference type="EMBL" id="SRYO01000002">
    <property type="protein sequence ID" value="TGY38653.1"/>
    <property type="molecule type" value="Genomic_DNA"/>
</dbReference>
<accession>A0A4S2DD55</accession>
<proteinExistence type="predicted"/>
<sequence>MSGPRAEDRLPPTGAIEVVDAPKAAHLVDDLATDAENPAVATERLLIALDVDGTVLLEDETLSPGVVEAVAHAHRAGHEVMLATGRSWEGTRGIQHVLELAPEYAVCSNGAVIMKRVGGDFAEEGRYERFHVETFDPSEVVDLLRAHLPHAKYMVELADGERLYTERLDDWNLAHARRVDFAELVAQPVCRVVVVAPDETDEDFLALVERIGLTKVSYAVGWSAWLDVAPQGVDKSTVLERVRTWLGVESERVLVMGDGRNDLGMFRWALDHGGRAIAMGQGPDEVRREAGEVTASVHAGGVADILREL</sequence>
<dbReference type="PANTHER" id="PTHR10000">
    <property type="entry name" value="PHOSPHOSERINE PHOSPHATASE"/>
    <property type="match status" value="1"/>
</dbReference>
<dbReference type="Pfam" id="PF08282">
    <property type="entry name" value="Hydrolase_3"/>
    <property type="match status" value="1"/>
</dbReference>
<dbReference type="InterPro" id="IPR023214">
    <property type="entry name" value="HAD_sf"/>
</dbReference>
<evidence type="ECO:0000313" key="2">
    <source>
        <dbReference type="Proteomes" id="UP000309893"/>
    </source>
</evidence>
<dbReference type="GO" id="GO:0000287">
    <property type="term" value="F:magnesium ion binding"/>
    <property type="evidence" value="ECO:0007669"/>
    <property type="project" value="TreeGrafter"/>
</dbReference>
<dbReference type="Proteomes" id="UP000309893">
    <property type="component" value="Unassembled WGS sequence"/>
</dbReference>
<dbReference type="RefSeq" id="WP_135948971.1">
    <property type="nucleotide sequence ID" value="NZ_SRYO01000002.1"/>
</dbReference>
<dbReference type="NCBIfam" id="TIGR01484">
    <property type="entry name" value="HAD-SF-IIB"/>
    <property type="match status" value="1"/>
</dbReference>
<evidence type="ECO:0000313" key="1">
    <source>
        <dbReference type="EMBL" id="TGY38653.1"/>
    </source>
</evidence>
<dbReference type="InterPro" id="IPR006379">
    <property type="entry name" value="HAD-SF_hydro_IIB"/>
</dbReference>
<reference evidence="1 2" key="1">
    <citation type="submission" date="2019-04" db="EMBL/GenBank/DDBJ databases">
        <title>Microbes associate with the intestines of laboratory mice.</title>
        <authorList>
            <person name="Navarre W."/>
            <person name="Wong E."/>
            <person name="Huang K."/>
            <person name="Tropini C."/>
            <person name="Ng K."/>
            <person name="Yu B."/>
        </authorList>
    </citation>
    <scope>NUCLEOTIDE SEQUENCE [LARGE SCALE GENOMIC DNA]</scope>
    <source>
        <strain evidence="1 2">NM46_B2-13</strain>
    </source>
</reference>
<dbReference type="Gene3D" id="3.30.1240.10">
    <property type="match status" value="1"/>
</dbReference>
<dbReference type="OrthoDB" id="3180855at2"/>
<protein>
    <submittedName>
        <fullName evidence="1">HAD-IIB family hydrolase</fullName>
    </submittedName>
</protein>
<dbReference type="GO" id="GO:0005829">
    <property type="term" value="C:cytosol"/>
    <property type="evidence" value="ECO:0007669"/>
    <property type="project" value="TreeGrafter"/>
</dbReference>